<feature type="region of interest" description="Disordered" evidence="2">
    <location>
        <begin position="625"/>
        <end position="754"/>
    </location>
</feature>
<feature type="compositionally biased region" description="Basic and acidic residues" evidence="2">
    <location>
        <begin position="726"/>
        <end position="736"/>
    </location>
</feature>
<keyword evidence="4" id="KW-1185">Reference proteome</keyword>
<feature type="compositionally biased region" description="Low complexity" evidence="2">
    <location>
        <begin position="691"/>
        <end position="710"/>
    </location>
</feature>
<feature type="compositionally biased region" description="Basic residues" evidence="2">
    <location>
        <begin position="737"/>
        <end position="748"/>
    </location>
</feature>
<reference evidence="3 4" key="1">
    <citation type="submission" date="2016-09" db="EMBL/GenBank/DDBJ databases">
        <title>Streptomyces rubrolavendulae MJM4426 Genome sequencing and assembly.</title>
        <authorList>
            <person name="Kim J.-G."/>
        </authorList>
    </citation>
    <scope>NUCLEOTIDE SEQUENCE [LARGE SCALE GENOMIC DNA]</scope>
    <source>
        <strain evidence="3 4">MJM4426</strain>
    </source>
</reference>
<protein>
    <submittedName>
        <fullName evidence="3">Uncharacterized protein</fullName>
    </submittedName>
</protein>
<accession>A0A1D8GAN5</accession>
<name>A0A1D8GAN5_9ACTN</name>
<evidence type="ECO:0000313" key="3">
    <source>
        <dbReference type="EMBL" id="AOT62473.1"/>
    </source>
</evidence>
<proteinExistence type="predicted"/>
<feature type="compositionally biased region" description="Basic and acidic residues" evidence="2">
    <location>
        <begin position="652"/>
        <end position="670"/>
    </location>
</feature>
<organism evidence="3 4">
    <name type="scientific">Streptomyces rubrolavendulae</name>
    <dbReference type="NCBI Taxonomy" id="285473"/>
    <lineage>
        <taxon>Bacteria</taxon>
        <taxon>Bacillati</taxon>
        <taxon>Actinomycetota</taxon>
        <taxon>Actinomycetes</taxon>
        <taxon>Kitasatosporales</taxon>
        <taxon>Streptomycetaceae</taxon>
        <taxon>Streptomyces</taxon>
    </lineage>
</organism>
<dbReference type="STRING" id="285473.A4G23_05371"/>
<feature type="compositionally biased region" description="Acidic residues" evidence="2">
    <location>
        <begin position="711"/>
        <end position="725"/>
    </location>
</feature>
<dbReference type="EMBL" id="CP017316">
    <property type="protein sequence ID" value="AOT62473.1"/>
    <property type="molecule type" value="Genomic_DNA"/>
</dbReference>
<feature type="coiled-coil region" evidence="1">
    <location>
        <begin position="580"/>
        <end position="607"/>
    </location>
</feature>
<evidence type="ECO:0000256" key="2">
    <source>
        <dbReference type="SAM" id="MobiDB-lite"/>
    </source>
</evidence>
<dbReference type="Proteomes" id="UP000095349">
    <property type="component" value="Chromosome"/>
</dbReference>
<dbReference type="RefSeq" id="WP_237282303.1">
    <property type="nucleotide sequence ID" value="NZ_CP017316.1"/>
</dbReference>
<feature type="compositionally biased region" description="Gly residues" evidence="2">
    <location>
        <begin position="630"/>
        <end position="651"/>
    </location>
</feature>
<evidence type="ECO:0000313" key="4">
    <source>
        <dbReference type="Proteomes" id="UP000095349"/>
    </source>
</evidence>
<feature type="compositionally biased region" description="Pro residues" evidence="2">
    <location>
        <begin position="672"/>
        <end position="682"/>
    </location>
</feature>
<evidence type="ECO:0000256" key="1">
    <source>
        <dbReference type="SAM" id="Coils"/>
    </source>
</evidence>
<sequence>MRTDCGCGCGGEATRTAAFVRPRFFAGQLLTEDDLGLLVEYTTAKTRLRNRSLHGPGVVCGLAVTCAPCGGGVVVQPGHALDPAGNDIVVPCAEQVDVRALVQEQRIGALGCDPADTCADDGGRGYALYVRYRELPAGPVAPYATEEPCPTPGCVPSRVQEGYRFVVRPGDGGEDHRHNPGTRLLARVGDLARADRARTRDRRLAHYLDALFTAAAGTARTFRFDAADARRYAASLTWLRAHATGEGPPPPPTARETAEHVRALAASLARYDTHDPAGRDRLVRDHPDLATVREARTVLAAACERLRAADAEAAWPDPLRRTLARAVATEAAARAVPEGGAPDAPLETRMLAQGTPLGHALRAEFRADLALIREWLLGRLDTTGETGDCRLRAEVAAVEAPPPLPAPPPDSTETATVAEVRQTAEAAAALTVALRRFLTDAACATLNPPCGDTTDSDVLLARLEFDGCDVVRVCSATREQVLPGGSAYGEWLPKLYRLRELAERLCCRPEPPYRPPALPPGGEVARPYVPGLLGDWPRTGDLEETLSLLLTPAPGETPPKALHEQVHTTPGAVTDGLHELALLRTQVAELRTALEGVRAQLGSAQTQVGRLRAQVPEGLEARLADLEAGPGTGPGSGTGDAGRGAAGGTGPDGRRVPGPDRDHEPDRDPGRSAPPGPPPAHGHPPGGSTGDDGPAAPSGGPDPDSGPDSAPDSDPDSDPDSGPDPEGDRPQEEHTRPPARRTRSSRTRKTGETS</sequence>
<dbReference type="AlphaFoldDB" id="A0A1D8GAN5"/>
<dbReference type="PATRIC" id="fig|285473.5.peg.5660"/>
<dbReference type="KEGG" id="srn:A4G23_05371"/>
<keyword evidence="1" id="KW-0175">Coiled coil</keyword>
<gene>
    <name evidence="3" type="ORF">A4G23_05371</name>
</gene>